<comment type="catalytic activity">
    <reaction evidence="12">
        <text>beta-D-fructose 6-phosphate + diphosphate = beta-D-fructose 1,6-bisphosphate + phosphate + H(+)</text>
        <dbReference type="Rhea" id="RHEA:13613"/>
        <dbReference type="ChEBI" id="CHEBI:15378"/>
        <dbReference type="ChEBI" id="CHEBI:32966"/>
        <dbReference type="ChEBI" id="CHEBI:33019"/>
        <dbReference type="ChEBI" id="CHEBI:43474"/>
        <dbReference type="ChEBI" id="CHEBI:57634"/>
        <dbReference type="EC" id="2.7.1.90"/>
    </reaction>
</comment>
<dbReference type="PRINTS" id="PR00476">
    <property type="entry name" value="PHFRCTKINASE"/>
</dbReference>
<dbReference type="STRING" id="1851148.SMSP2_00302"/>
<dbReference type="GO" id="GO:0006002">
    <property type="term" value="P:fructose 6-phosphate metabolic process"/>
    <property type="evidence" value="ECO:0007669"/>
    <property type="project" value="InterPro"/>
</dbReference>
<dbReference type="PANTHER" id="PTHR45770">
    <property type="entry name" value="ATP-DEPENDENT 6-PHOSPHOFRUCTOKINASE 1"/>
    <property type="match status" value="1"/>
</dbReference>
<evidence type="ECO:0000256" key="8">
    <source>
        <dbReference type="ARBA" id="ARBA00022842"/>
    </source>
</evidence>
<gene>
    <name evidence="14" type="primary">pfp_1</name>
    <name evidence="14" type="ORF">SMSP2_00302</name>
</gene>
<comment type="function">
    <text evidence="2">Catalyzes the phosphorylation of D-fructose 6-phosphate, the first committing step of glycolysis. Uses inorganic phosphate (PPi) as phosphoryl donor instead of ATP like common ATP-dependent phosphofructokinases (ATP-PFKs), which renders the reaction reversible, and can thus function both in glycolysis and gluconeogenesis. Consistently, PPi-PFK can replace the enzymes of both the forward (ATP-PFK) and reverse (fructose-bisphosphatase (FBPase)) reactions.</text>
</comment>
<dbReference type="GO" id="GO:0005737">
    <property type="term" value="C:cytoplasm"/>
    <property type="evidence" value="ECO:0007669"/>
    <property type="project" value="UniProtKB-ARBA"/>
</dbReference>
<protein>
    <submittedName>
        <fullName evidence="14">Pyrophosphate--fructose 6-phosphate 1-phosphotransferase</fullName>
        <ecNumber evidence="14">2.7.1.90</ecNumber>
    </submittedName>
</protein>
<dbReference type="InterPro" id="IPR035966">
    <property type="entry name" value="PKF_sf"/>
</dbReference>
<dbReference type="AlphaFoldDB" id="A0A1Q2MBR1"/>
<evidence type="ECO:0000256" key="4">
    <source>
        <dbReference type="ARBA" id="ARBA00022723"/>
    </source>
</evidence>
<comment type="cofactor">
    <cofactor evidence="1">
        <name>Mg(2+)</name>
        <dbReference type="ChEBI" id="CHEBI:18420"/>
    </cofactor>
</comment>
<dbReference type="Proteomes" id="UP000188181">
    <property type="component" value="Chromosome"/>
</dbReference>
<accession>A0A1Q2MBR1</accession>
<dbReference type="GO" id="GO:0046872">
    <property type="term" value="F:metal ion binding"/>
    <property type="evidence" value="ECO:0007669"/>
    <property type="project" value="UniProtKB-KW"/>
</dbReference>
<evidence type="ECO:0000256" key="9">
    <source>
        <dbReference type="ARBA" id="ARBA00023152"/>
    </source>
</evidence>
<dbReference type="EC" id="2.7.1.90" evidence="14"/>
<dbReference type="PIRSF" id="PIRSF000534">
    <property type="entry name" value="PPi_PFK_TP0108"/>
    <property type="match status" value="1"/>
</dbReference>
<dbReference type="KEGG" id="pbas:SMSP2_00302"/>
<dbReference type="FunFam" id="3.40.50.450:FF:000002">
    <property type="entry name" value="ATP-dependent 6-phosphofructokinase"/>
    <property type="match status" value="1"/>
</dbReference>
<evidence type="ECO:0000256" key="2">
    <source>
        <dbReference type="ARBA" id="ARBA00003138"/>
    </source>
</evidence>
<reference evidence="15" key="1">
    <citation type="submission" date="2017-02" db="EMBL/GenBank/DDBJ databases">
        <title>Comparative genomics and description of representatives of a novel lineage of planctomycetes thriving in anoxic sediments.</title>
        <authorList>
            <person name="Spring S."/>
            <person name="Bunk B."/>
            <person name="Sproer C."/>
        </authorList>
    </citation>
    <scope>NUCLEOTIDE SEQUENCE [LARGE SCALE GENOMIC DNA]</scope>
    <source>
        <strain evidence="15">SM-Chi-D1</strain>
    </source>
</reference>
<dbReference type="GO" id="GO:0005524">
    <property type="term" value="F:ATP binding"/>
    <property type="evidence" value="ECO:0007669"/>
    <property type="project" value="UniProtKB-KW"/>
</dbReference>
<comment type="catalytic activity">
    <reaction evidence="11">
        <text>beta-D-fructose 6-phosphate + ATP = beta-D-fructose 1,6-bisphosphate + ADP + H(+)</text>
        <dbReference type="Rhea" id="RHEA:16109"/>
        <dbReference type="ChEBI" id="CHEBI:15378"/>
        <dbReference type="ChEBI" id="CHEBI:30616"/>
        <dbReference type="ChEBI" id="CHEBI:32966"/>
        <dbReference type="ChEBI" id="CHEBI:57634"/>
        <dbReference type="ChEBI" id="CHEBI:456216"/>
        <dbReference type="EC" id="2.7.1.11"/>
    </reaction>
</comment>
<dbReference type="RefSeq" id="WP_146682266.1">
    <property type="nucleotide sequence ID" value="NZ_CP019646.1"/>
</dbReference>
<organism evidence="14 15">
    <name type="scientific">Limihaloglobus sulfuriphilus</name>
    <dbReference type="NCBI Taxonomy" id="1851148"/>
    <lineage>
        <taxon>Bacteria</taxon>
        <taxon>Pseudomonadati</taxon>
        <taxon>Planctomycetota</taxon>
        <taxon>Phycisphaerae</taxon>
        <taxon>Sedimentisphaerales</taxon>
        <taxon>Sedimentisphaeraceae</taxon>
        <taxon>Limihaloglobus</taxon>
    </lineage>
</organism>
<keyword evidence="8" id="KW-0460">Magnesium</keyword>
<dbReference type="GO" id="GO:0003872">
    <property type="term" value="F:6-phosphofructokinase activity"/>
    <property type="evidence" value="ECO:0007669"/>
    <property type="project" value="UniProtKB-EC"/>
</dbReference>
<name>A0A1Q2MBR1_9BACT</name>
<dbReference type="SUPFAM" id="SSF53784">
    <property type="entry name" value="Phosphofructokinase"/>
    <property type="match status" value="1"/>
</dbReference>
<evidence type="ECO:0000313" key="14">
    <source>
        <dbReference type="EMBL" id="AQQ69968.1"/>
    </source>
</evidence>
<keyword evidence="3 14" id="KW-0808">Transferase</keyword>
<dbReference type="Pfam" id="PF00365">
    <property type="entry name" value="PFK"/>
    <property type="match status" value="1"/>
</dbReference>
<keyword evidence="5" id="KW-0547">Nucleotide-binding</keyword>
<keyword evidence="15" id="KW-1185">Reference proteome</keyword>
<feature type="domain" description="Phosphofructokinase" evidence="13">
    <location>
        <begin position="82"/>
        <end position="387"/>
    </location>
</feature>
<evidence type="ECO:0000313" key="15">
    <source>
        <dbReference type="Proteomes" id="UP000188181"/>
    </source>
</evidence>
<dbReference type="InterPro" id="IPR012004">
    <property type="entry name" value="PyroP-dep_PFK_TP0108"/>
</dbReference>
<dbReference type="UniPathway" id="UPA00109">
    <property type="reaction ID" value="UER00182"/>
</dbReference>
<evidence type="ECO:0000256" key="10">
    <source>
        <dbReference type="ARBA" id="ARBA00038478"/>
    </source>
</evidence>
<evidence type="ECO:0000256" key="3">
    <source>
        <dbReference type="ARBA" id="ARBA00022679"/>
    </source>
</evidence>
<comment type="similarity">
    <text evidence="10">Belongs to the phosphofructokinase type A (PFKA) family.</text>
</comment>
<evidence type="ECO:0000256" key="12">
    <source>
        <dbReference type="ARBA" id="ARBA00048072"/>
    </source>
</evidence>
<evidence type="ECO:0000259" key="13">
    <source>
        <dbReference type="Pfam" id="PF00365"/>
    </source>
</evidence>
<evidence type="ECO:0000256" key="1">
    <source>
        <dbReference type="ARBA" id="ARBA00001946"/>
    </source>
</evidence>
<keyword evidence="7" id="KW-0067">ATP-binding</keyword>
<keyword evidence="4" id="KW-0479">Metal-binding</keyword>
<dbReference type="InterPro" id="IPR050929">
    <property type="entry name" value="PFKA"/>
</dbReference>
<dbReference type="InterPro" id="IPR022953">
    <property type="entry name" value="ATP_PFK"/>
</dbReference>
<evidence type="ECO:0000256" key="7">
    <source>
        <dbReference type="ARBA" id="ARBA00022840"/>
    </source>
</evidence>
<dbReference type="InterPro" id="IPR000023">
    <property type="entry name" value="Phosphofructokinase_dom"/>
</dbReference>
<sequence>MFDAEIRPEDTADLTIDAFGPALYDSKTFTLPDFYINDDEGVSCFNQKTDMLKCISRGDPLPFFEKAGPRKKLFYNPPEVTCGIVTCGGLCPGLNDVIRSITLAAIWQYGVKKVLGFRYGYKGVSSKMTHEPIELTPEVVDEIHEKGGTILGSSRGPQDVKDQIEILKKYNVNVLFVVGGDGTLRGGHELADEAMQQGLDISVIGLPKTIDNDIYCCETTFGFSTAVEVAREVIAAAHVEAKSVENGIGLVKLMGRDSGFIAASAALANSDVNYCLIPEVGFKLYGKNGLLKKLEKRLSYKKHAVIVVAEGAGQSMFKGEKEKDKSGNVRFNDIGLFLKDKIQEHFIKIDNPVILKYLDPSYSIRSCPANAFDSSFCVLLGQNAVHAAMAGKTNLMVGHWNSRFTHVPLDIVFGKRKKLTLGSTLHSSLASIIETFTVEHDNHLPPFA</sequence>
<dbReference type="OrthoDB" id="9802503at2"/>
<dbReference type="EMBL" id="CP019646">
    <property type="protein sequence ID" value="AQQ69968.1"/>
    <property type="molecule type" value="Genomic_DNA"/>
</dbReference>
<proteinExistence type="inferred from homology"/>
<keyword evidence="6" id="KW-0418">Kinase</keyword>
<dbReference type="NCBIfam" id="NF005301">
    <property type="entry name" value="PRK06830.1"/>
    <property type="match status" value="1"/>
</dbReference>
<dbReference type="Gene3D" id="3.40.50.450">
    <property type="match status" value="1"/>
</dbReference>
<evidence type="ECO:0000256" key="5">
    <source>
        <dbReference type="ARBA" id="ARBA00022741"/>
    </source>
</evidence>
<evidence type="ECO:0000256" key="6">
    <source>
        <dbReference type="ARBA" id="ARBA00022777"/>
    </source>
</evidence>
<evidence type="ECO:0000256" key="11">
    <source>
        <dbReference type="ARBA" id="ARBA00048070"/>
    </source>
</evidence>
<keyword evidence="9" id="KW-0324">Glycolysis</keyword>
<dbReference type="GO" id="GO:0047334">
    <property type="term" value="F:diphosphate-fructose-6-phosphate 1-phosphotransferase activity"/>
    <property type="evidence" value="ECO:0007669"/>
    <property type="project" value="UniProtKB-EC"/>
</dbReference>